<dbReference type="EMBL" id="JBHUIJ010000019">
    <property type="protein sequence ID" value="MFD2238557.1"/>
    <property type="molecule type" value="Genomic_DNA"/>
</dbReference>
<keyword evidence="1" id="KW-0732">Signal</keyword>
<proteinExistence type="predicted"/>
<dbReference type="RefSeq" id="WP_209736570.1">
    <property type="nucleotide sequence ID" value="NZ_CP072611.1"/>
</dbReference>
<accession>A0ABW5CP32</accession>
<sequence>MMRSIACLVAATVALAAPAWAAEVRESTTYFSVRGSTLEEIDEDLASRGPLLASSGMRHPGSTTVSFDGQVTYAADEGLCRVDEVQLALDLQMTLPRWTAPRDASPETALIWNTLASDIERHEREHATIARHWLRRMESALRNLRPERDCARMEERVRTATGRYLAWHEKAQNDFDTLEGREIGFRLRRALRQTAAQ</sequence>
<comment type="caution">
    <text evidence="2">The sequence shown here is derived from an EMBL/GenBank/DDBJ whole genome shotgun (WGS) entry which is preliminary data.</text>
</comment>
<organism evidence="2 3">
    <name type="scientific">Aureimonas populi</name>
    <dbReference type="NCBI Taxonomy" id="1701758"/>
    <lineage>
        <taxon>Bacteria</taxon>
        <taxon>Pseudomonadati</taxon>
        <taxon>Pseudomonadota</taxon>
        <taxon>Alphaproteobacteria</taxon>
        <taxon>Hyphomicrobiales</taxon>
        <taxon>Aurantimonadaceae</taxon>
        <taxon>Aureimonas</taxon>
    </lineage>
</organism>
<feature type="signal peptide" evidence="1">
    <location>
        <begin position="1"/>
        <end position="21"/>
    </location>
</feature>
<evidence type="ECO:0000313" key="2">
    <source>
        <dbReference type="EMBL" id="MFD2238557.1"/>
    </source>
</evidence>
<evidence type="ECO:0000313" key="3">
    <source>
        <dbReference type="Proteomes" id="UP001597371"/>
    </source>
</evidence>
<gene>
    <name evidence="2" type="ORF">ACFSKQ_13965</name>
</gene>
<reference evidence="3" key="1">
    <citation type="journal article" date="2019" name="Int. J. Syst. Evol. Microbiol.">
        <title>The Global Catalogue of Microorganisms (GCM) 10K type strain sequencing project: providing services to taxonomists for standard genome sequencing and annotation.</title>
        <authorList>
            <consortium name="The Broad Institute Genomics Platform"/>
            <consortium name="The Broad Institute Genome Sequencing Center for Infectious Disease"/>
            <person name="Wu L."/>
            <person name="Ma J."/>
        </authorList>
    </citation>
    <scope>NUCLEOTIDE SEQUENCE [LARGE SCALE GENOMIC DNA]</scope>
    <source>
        <strain evidence="3">ZS-35-S2</strain>
    </source>
</reference>
<protein>
    <submittedName>
        <fullName evidence="2">DUF922 domain-containing protein</fullName>
    </submittedName>
</protein>
<keyword evidence="3" id="KW-1185">Reference proteome</keyword>
<feature type="chain" id="PRO_5046047680" evidence="1">
    <location>
        <begin position="22"/>
        <end position="197"/>
    </location>
</feature>
<evidence type="ECO:0000256" key="1">
    <source>
        <dbReference type="SAM" id="SignalP"/>
    </source>
</evidence>
<dbReference type="InterPro" id="IPR010321">
    <property type="entry name" value="DUF922"/>
</dbReference>
<dbReference type="PIRSF" id="PIRSF010521">
    <property type="entry name" value="DUF922_bac"/>
    <property type="match status" value="1"/>
</dbReference>
<dbReference type="Pfam" id="PF06037">
    <property type="entry name" value="DUF922"/>
    <property type="match status" value="1"/>
</dbReference>
<name>A0ABW5CP32_9HYPH</name>
<dbReference type="Proteomes" id="UP001597371">
    <property type="component" value="Unassembled WGS sequence"/>
</dbReference>